<sequence>MVAKKQRDPNGIRATMDSMFQVACTFKQEKKLQQREKEKQKKTFIAEEHDCALRGVTPEAMPEHLRSLTSAETLHVHEAILSAGLTNLAMKFNEQTGYGTLPHMSRETEKALLADLVSIHPIIDHEANFHNVVSQLTPVSSYISDMILRPKGDNATIRIEECHYDEKDPDGKLAMSQGILHAQSLSNVSKDPDPQADVMIKESVQQMVGLDVEHIEKLLRNTNNGGLHYYYDCVKVDPHHMYPTSRASFVRWAAAKSPVLIRVLQLLDKHVSTLNNLIISMTKHFITALLVEFGYAAVTPRSFQYSAAHQDVIDEWNDPESKSEVFIGNVNSLRASVKLHSCHLGIFLNWHLDPSIMAQHLERLSGPDQTETVQWVLLKQANSYQDNVERLLVQKSISYWSRYDLPEWMDCEILEITACEAMKSNWHQPFNRYAWVVEYELSKSEMSYHGDYIGMLGHVFSMLARLLLTARGKSKKDFYKANADVLVEVARRLCNPESNIWKFRTINAAEYYLRLDDETFARRMLKIIRPAVKMIREEMKPGDRRDRELVARIYRLRKSVKARQGIED</sequence>
<proteinExistence type="predicted"/>
<dbReference type="OrthoDB" id="5105923at2759"/>
<gene>
    <name evidence="1" type="ORF">FCULG_00007118</name>
</gene>
<organism evidence="1 2">
    <name type="scientific">Fusarium culmorum</name>
    <dbReference type="NCBI Taxonomy" id="5516"/>
    <lineage>
        <taxon>Eukaryota</taxon>
        <taxon>Fungi</taxon>
        <taxon>Dikarya</taxon>
        <taxon>Ascomycota</taxon>
        <taxon>Pezizomycotina</taxon>
        <taxon>Sordariomycetes</taxon>
        <taxon>Hypocreomycetidae</taxon>
        <taxon>Hypocreales</taxon>
        <taxon>Nectriaceae</taxon>
        <taxon>Fusarium</taxon>
    </lineage>
</organism>
<dbReference type="EMBL" id="PVEM01000006">
    <property type="protein sequence ID" value="PTD07295.1"/>
    <property type="molecule type" value="Genomic_DNA"/>
</dbReference>
<comment type="caution">
    <text evidence="1">The sequence shown here is derived from an EMBL/GenBank/DDBJ whole genome shotgun (WGS) entry which is preliminary data.</text>
</comment>
<reference evidence="1 2" key="1">
    <citation type="submission" date="2018-02" db="EMBL/GenBank/DDBJ databases">
        <title>Fusarium culmorum secondary metabolites in fungal-bacterial-plant interactions.</title>
        <authorList>
            <person name="Schmidt R."/>
        </authorList>
    </citation>
    <scope>NUCLEOTIDE SEQUENCE [LARGE SCALE GENOMIC DNA]</scope>
    <source>
        <strain evidence="1 2">PV</strain>
    </source>
</reference>
<dbReference type="AlphaFoldDB" id="A0A2T4GUS4"/>
<evidence type="ECO:0000313" key="2">
    <source>
        <dbReference type="Proteomes" id="UP000241587"/>
    </source>
</evidence>
<accession>A0A2T4GUS4</accession>
<name>A0A2T4GUS4_FUSCU</name>
<evidence type="ECO:0000313" key="1">
    <source>
        <dbReference type="EMBL" id="PTD07295.1"/>
    </source>
</evidence>
<keyword evidence="2" id="KW-1185">Reference proteome</keyword>
<protein>
    <submittedName>
        <fullName evidence="1">Uncharacterized protein</fullName>
    </submittedName>
</protein>
<dbReference type="Proteomes" id="UP000241587">
    <property type="component" value="Unassembled WGS sequence"/>
</dbReference>